<dbReference type="RefSeq" id="WP_345143449.1">
    <property type="nucleotide sequence ID" value="NZ_BAABAT010000076.1"/>
</dbReference>
<organism evidence="1 2">
    <name type="scientific">Dactylosporangium darangshiense</name>
    <dbReference type="NCBI Taxonomy" id="579108"/>
    <lineage>
        <taxon>Bacteria</taxon>
        <taxon>Bacillati</taxon>
        <taxon>Actinomycetota</taxon>
        <taxon>Actinomycetes</taxon>
        <taxon>Micromonosporales</taxon>
        <taxon>Micromonosporaceae</taxon>
        <taxon>Dactylosporangium</taxon>
    </lineage>
</organism>
<evidence type="ECO:0000313" key="1">
    <source>
        <dbReference type="EMBL" id="GAA4263669.1"/>
    </source>
</evidence>
<name>A0ABP8DUQ8_9ACTN</name>
<keyword evidence="2" id="KW-1185">Reference proteome</keyword>
<dbReference type="EMBL" id="BAABAT010000076">
    <property type="protein sequence ID" value="GAA4263669.1"/>
    <property type="molecule type" value="Genomic_DNA"/>
</dbReference>
<accession>A0ABP8DUQ8</accession>
<gene>
    <name evidence="1" type="ORF">GCM10022255_110310</name>
</gene>
<proteinExistence type="predicted"/>
<sequence>MPSLANVLLVDSDAVAKAITILTAAAAHGTVSQVDSAVQHCGATPWGDDAGLGQAFGSVFAQPRQALVQTIQILPEVVQDLADMLNRALVTFGDVEDCAVEAVQRGAEQPSWRHAGRD</sequence>
<dbReference type="Proteomes" id="UP001500620">
    <property type="component" value="Unassembled WGS sequence"/>
</dbReference>
<comment type="caution">
    <text evidence="1">The sequence shown here is derived from an EMBL/GenBank/DDBJ whole genome shotgun (WGS) entry which is preliminary data.</text>
</comment>
<reference evidence="2" key="1">
    <citation type="journal article" date="2019" name="Int. J. Syst. Evol. Microbiol.">
        <title>The Global Catalogue of Microorganisms (GCM) 10K type strain sequencing project: providing services to taxonomists for standard genome sequencing and annotation.</title>
        <authorList>
            <consortium name="The Broad Institute Genomics Platform"/>
            <consortium name="The Broad Institute Genome Sequencing Center for Infectious Disease"/>
            <person name="Wu L."/>
            <person name="Ma J."/>
        </authorList>
    </citation>
    <scope>NUCLEOTIDE SEQUENCE [LARGE SCALE GENOMIC DNA]</scope>
    <source>
        <strain evidence="2">JCM 17441</strain>
    </source>
</reference>
<protein>
    <submittedName>
        <fullName evidence="1">Uncharacterized protein</fullName>
    </submittedName>
</protein>
<evidence type="ECO:0000313" key="2">
    <source>
        <dbReference type="Proteomes" id="UP001500620"/>
    </source>
</evidence>